<sequence>MKKLGFACILCFSLVLLNACGNATFNGSSTGNDTQFIMEYSILNTSDHREMSLKTGDVIDTTIVSDAGSVDIQVENSAGDSIYSETDVPTSEFEIPISQDDTYTFTVTGHGAKGSVSFIKS</sequence>
<keyword evidence="3" id="KW-1185">Reference proteome</keyword>
<organism evidence="2 3">
    <name type="scientific">Oscillibacter valericigenes</name>
    <dbReference type="NCBI Taxonomy" id="351091"/>
    <lineage>
        <taxon>Bacteria</taxon>
        <taxon>Bacillati</taxon>
        <taxon>Bacillota</taxon>
        <taxon>Clostridia</taxon>
        <taxon>Eubacteriales</taxon>
        <taxon>Oscillospiraceae</taxon>
        <taxon>Oscillibacter</taxon>
    </lineage>
</organism>
<dbReference type="Proteomes" id="UP000719500">
    <property type="component" value="Unassembled WGS sequence"/>
</dbReference>
<accession>A0ABS2FTL3</accession>
<protein>
    <recommendedName>
        <fullName evidence="4">DUF3244 domain-containing protein</fullName>
    </recommendedName>
</protein>
<gene>
    <name evidence="2" type="ORF">H9X91_04455</name>
</gene>
<comment type="caution">
    <text evidence="2">The sequence shown here is derived from an EMBL/GenBank/DDBJ whole genome shotgun (WGS) entry which is preliminary data.</text>
</comment>
<dbReference type="RefSeq" id="WP_204802932.1">
    <property type="nucleotide sequence ID" value="NZ_JACSNX010000003.1"/>
</dbReference>
<evidence type="ECO:0008006" key="4">
    <source>
        <dbReference type="Google" id="ProtNLM"/>
    </source>
</evidence>
<proteinExistence type="predicted"/>
<evidence type="ECO:0000256" key="1">
    <source>
        <dbReference type="SAM" id="SignalP"/>
    </source>
</evidence>
<feature type="chain" id="PRO_5046581919" description="DUF3244 domain-containing protein" evidence="1">
    <location>
        <begin position="19"/>
        <end position="121"/>
    </location>
</feature>
<reference evidence="2 3" key="1">
    <citation type="journal article" date="2021" name="Sci. Rep.">
        <title>The distribution of antibiotic resistance genes in chicken gut microbiota commensals.</title>
        <authorList>
            <person name="Juricova H."/>
            <person name="Matiasovicova J."/>
            <person name="Kubasova T."/>
            <person name="Cejkova D."/>
            <person name="Rychlik I."/>
        </authorList>
    </citation>
    <scope>NUCLEOTIDE SEQUENCE [LARGE SCALE GENOMIC DNA]</scope>
    <source>
        <strain evidence="2 3">An411</strain>
    </source>
</reference>
<dbReference type="EMBL" id="JACSNX010000003">
    <property type="protein sequence ID" value="MBM6850690.1"/>
    <property type="molecule type" value="Genomic_DNA"/>
</dbReference>
<evidence type="ECO:0000313" key="3">
    <source>
        <dbReference type="Proteomes" id="UP000719500"/>
    </source>
</evidence>
<name>A0ABS2FTL3_9FIRM</name>
<evidence type="ECO:0000313" key="2">
    <source>
        <dbReference type="EMBL" id="MBM6850690.1"/>
    </source>
</evidence>
<feature type="signal peptide" evidence="1">
    <location>
        <begin position="1"/>
        <end position="18"/>
    </location>
</feature>
<keyword evidence="1" id="KW-0732">Signal</keyword>